<feature type="transmembrane region" description="Helical" evidence="2">
    <location>
        <begin position="509"/>
        <end position="531"/>
    </location>
</feature>
<dbReference type="STRING" id="178035.A0A154PNN0"/>
<proteinExistence type="predicted"/>
<evidence type="ECO:0000313" key="5">
    <source>
        <dbReference type="Proteomes" id="UP000076502"/>
    </source>
</evidence>
<dbReference type="EMBL" id="KQ435007">
    <property type="protein sequence ID" value="KZC13486.1"/>
    <property type="molecule type" value="Genomic_DNA"/>
</dbReference>
<evidence type="ECO:0000313" key="4">
    <source>
        <dbReference type="EMBL" id="KZC13486.1"/>
    </source>
</evidence>
<feature type="signal peptide" evidence="3">
    <location>
        <begin position="1"/>
        <end position="22"/>
    </location>
</feature>
<evidence type="ECO:0000256" key="1">
    <source>
        <dbReference type="SAM" id="MobiDB-lite"/>
    </source>
</evidence>
<evidence type="ECO:0000256" key="3">
    <source>
        <dbReference type="SAM" id="SignalP"/>
    </source>
</evidence>
<keyword evidence="2" id="KW-0812">Transmembrane</keyword>
<gene>
    <name evidence="4" type="ORF">WN55_05037</name>
</gene>
<feature type="compositionally biased region" description="Basic and acidic residues" evidence="1">
    <location>
        <begin position="346"/>
        <end position="365"/>
    </location>
</feature>
<keyword evidence="2" id="KW-1133">Transmembrane helix</keyword>
<feature type="region of interest" description="Disordered" evidence="1">
    <location>
        <begin position="249"/>
        <end position="330"/>
    </location>
</feature>
<dbReference type="OrthoDB" id="8185211at2759"/>
<keyword evidence="2" id="KW-0472">Membrane</keyword>
<dbReference type="Proteomes" id="UP000076502">
    <property type="component" value="Unassembled WGS sequence"/>
</dbReference>
<feature type="chain" id="PRO_5007599709" evidence="3">
    <location>
        <begin position="23"/>
        <end position="582"/>
    </location>
</feature>
<reference evidence="4 5" key="1">
    <citation type="submission" date="2015-07" db="EMBL/GenBank/DDBJ databases">
        <title>The genome of Dufourea novaeangliae.</title>
        <authorList>
            <person name="Pan H."/>
            <person name="Kapheim K."/>
        </authorList>
    </citation>
    <scope>NUCLEOTIDE SEQUENCE [LARGE SCALE GENOMIC DNA]</scope>
    <source>
        <strain evidence="4">0120121106</strain>
        <tissue evidence="4">Whole body</tissue>
    </source>
</reference>
<accession>A0A154PNN0</accession>
<evidence type="ECO:0000256" key="2">
    <source>
        <dbReference type="SAM" id="Phobius"/>
    </source>
</evidence>
<keyword evidence="5" id="KW-1185">Reference proteome</keyword>
<keyword evidence="3" id="KW-0732">Signal</keyword>
<sequence>MLPRGAIYLVLVTLTLNGGGQCDTRYFMNVRTNASDLFRTRASDISRFIEEPIAATASSFRHRARADFRSNDERRTKDFKVEDEPKNTFEASTFNPDVLNKFLEEYANKIKSNTEKYSRFPVRIVKPAEALGLEVDDTTTSSTAVNYDHGTKFDEDMTNSNATEETLGEALNDTLKRNKYYGANTYEDRNGWVTLEAIPWSKSKISKWQATQTTQRPIPDIKPWEKPGIGKPWAADYSVRPIYDNNKPWYQEKPKPTWPETSNEKPWQKPVTRPSYYSDKNEESQAQKWPPERPSWNKYTDRPNSDIITDNRPANFPSNWNRPPPQQPTKSTYQFLDRFTDKTHAEETNNDWHDFPNRYEDRPRPTTESPGFSQYQYVNNHPQSYPGNSDGQWVLLSTNRGYSKSRQRSIKIDSPTSVNGTKIVGGKVEEHDPAIAVMTSKRQVRLTVLPSINGTNTTTSHGGLLEVEKTFKSVDQSRKEYEMERQTFPAILKKRPIRNTLSNQPSNSAVLAAVGAGILPATMAMMIPMILGRRRRDLNPSEPRPSLDHRYSVVNSHVSANKRAYRPELGQGMYITAGGENI</sequence>
<dbReference type="AlphaFoldDB" id="A0A154PNN0"/>
<dbReference type="OMA" id="TLEAIPW"/>
<protein>
    <submittedName>
        <fullName evidence="4">Uncharacterized protein</fullName>
    </submittedName>
</protein>
<name>A0A154PNN0_DUFNO</name>
<feature type="region of interest" description="Disordered" evidence="1">
    <location>
        <begin position="346"/>
        <end position="370"/>
    </location>
</feature>
<organism evidence="4 5">
    <name type="scientific">Dufourea novaeangliae</name>
    <name type="common">Sweat bee</name>
    <dbReference type="NCBI Taxonomy" id="178035"/>
    <lineage>
        <taxon>Eukaryota</taxon>
        <taxon>Metazoa</taxon>
        <taxon>Ecdysozoa</taxon>
        <taxon>Arthropoda</taxon>
        <taxon>Hexapoda</taxon>
        <taxon>Insecta</taxon>
        <taxon>Pterygota</taxon>
        <taxon>Neoptera</taxon>
        <taxon>Endopterygota</taxon>
        <taxon>Hymenoptera</taxon>
        <taxon>Apocrita</taxon>
        <taxon>Aculeata</taxon>
        <taxon>Apoidea</taxon>
        <taxon>Anthophila</taxon>
        <taxon>Halictidae</taxon>
        <taxon>Rophitinae</taxon>
        <taxon>Dufourea</taxon>
    </lineage>
</organism>